<name>A0A6G9D2E5_RHOER</name>
<accession>A0A6G9D2E5</accession>
<dbReference type="AlphaFoldDB" id="A0A6G9D2E5"/>
<dbReference type="EMBL" id="CP050124">
    <property type="protein sequence ID" value="QIP43453.1"/>
    <property type="molecule type" value="Genomic_DNA"/>
</dbReference>
<organism evidence="1 2">
    <name type="scientific">Rhodococcus erythropolis</name>
    <name type="common">Arthrobacter picolinophilus</name>
    <dbReference type="NCBI Taxonomy" id="1833"/>
    <lineage>
        <taxon>Bacteria</taxon>
        <taxon>Bacillati</taxon>
        <taxon>Actinomycetota</taxon>
        <taxon>Actinomycetes</taxon>
        <taxon>Mycobacteriales</taxon>
        <taxon>Nocardiaceae</taxon>
        <taxon>Rhodococcus</taxon>
        <taxon>Rhodococcus erythropolis group</taxon>
    </lineage>
</organism>
<evidence type="ECO:0000313" key="1">
    <source>
        <dbReference type="EMBL" id="QIP43453.1"/>
    </source>
</evidence>
<gene>
    <name evidence="1" type="ORF">G9444_6210</name>
</gene>
<reference evidence="1 2" key="1">
    <citation type="submission" date="2020-03" db="EMBL/GenBank/DDBJ databases">
        <title>Screen low temperature-resistant strains for efficient degradation of petroleum hydrocarbons under the low temperature.</title>
        <authorList>
            <person name="Wang Y."/>
            <person name="Chen J."/>
        </authorList>
    </citation>
    <scope>NUCLEOTIDE SEQUENCE [LARGE SCALE GENOMIC DNA]</scope>
    <source>
        <strain evidence="1 2">KB1</strain>
    </source>
</reference>
<proteinExistence type="predicted"/>
<dbReference type="Proteomes" id="UP000502345">
    <property type="component" value="Chromosome"/>
</dbReference>
<sequence>MSFSADRLDPDGLVAEEVFARALPAEETFSAAFTYGANATSILSACRSKINPIVGTLIGEGDFVPQSGVDGFSVEIVDKLTNKYFGHRKSLRVG</sequence>
<protein>
    <submittedName>
        <fullName evidence="1">Uncharacterized protein</fullName>
    </submittedName>
</protein>
<evidence type="ECO:0000313" key="2">
    <source>
        <dbReference type="Proteomes" id="UP000502345"/>
    </source>
</evidence>